<dbReference type="NCBIfam" id="NF038160">
    <property type="entry name" value="lanthi_III_c"/>
    <property type="match status" value="1"/>
</dbReference>
<reference evidence="1 2" key="1">
    <citation type="submission" date="2024-06" db="EMBL/GenBank/DDBJ databases">
        <title>The Natural Products Discovery Center: Release of the First 8490 Sequenced Strains for Exploring Actinobacteria Biosynthetic Diversity.</title>
        <authorList>
            <person name="Kalkreuter E."/>
            <person name="Kautsar S.A."/>
            <person name="Yang D."/>
            <person name="Bader C.D."/>
            <person name="Teijaro C.N."/>
            <person name="Fluegel L."/>
            <person name="Davis C.M."/>
            <person name="Simpson J.R."/>
            <person name="Lauterbach L."/>
            <person name="Steele A.D."/>
            <person name="Gui C."/>
            <person name="Meng S."/>
            <person name="Li G."/>
            <person name="Viehrig K."/>
            <person name="Ye F."/>
            <person name="Su P."/>
            <person name="Kiefer A.F."/>
            <person name="Nichols A."/>
            <person name="Cepeda A.J."/>
            <person name="Yan W."/>
            <person name="Fan B."/>
            <person name="Jiang Y."/>
            <person name="Adhikari A."/>
            <person name="Zheng C.-J."/>
            <person name="Schuster L."/>
            <person name="Cowan T.M."/>
            <person name="Smanski M.J."/>
            <person name="Chevrette M.G."/>
            <person name="De Carvalho L.P.S."/>
            <person name="Shen B."/>
        </authorList>
    </citation>
    <scope>NUCLEOTIDE SEQUENCE [LARGE SCALE GENOMIC DNA]</scope>
    <source>
        <strain evidence="1 2">NPDC045705</strain>
    </source>
</reference>
<dbReference type="RefSeq" id="WP_359216153.1">
    <property type="nucleotide sequence ID" value="NZ_JBEZAM010000087.1"/>
</dbReference>
<accession>A0ABV3D639</accession>
<organism evidence="1 2">
    <name type="scientific">Streptomyces exfoliatus</name>
    <name type="common">Streptomyces hydrogenans</name>
    <dbReference type="NCBI Taxonomy" id="1905"/>
    <lineage>
        <taxon>Bacteria</taxon>
        <taxon>Bacillati</taxon>
        <taxon>Actinomycetota</taxon>
        <taxon>Actinomycetes</taxon>
        <taxon>Kitasatosporales</taxon>
        <taxon>Streptomycetaceae</taxon>
        <taxon>Streptomyces</taxon>
    </lineage>
</organism>
<dbReference type="PROSITE" id="PS51257">
    <property type="entry name" value="PROKAR_LIPOPROTEIN"/>
    <property type="match status" value="1"/>
</dbReference>
<dbReference type="Proteomes" id="UP001551210">
    <property type="component" value="Unassembled WGS sequence"/>
</dbReference>
<evidence type="ECO:0000313" key="1">
    <source>
        <dbReference type="EMBL" id="MEU7297931.1"/>
    </source>
</evidence>
<gene>
    <name evidence="1" type="ORF">AB0A76_32840</name>
</gene>
<sequence length="36" mass="3616">MGVLRLQALPPTVTAVAAGCPSMTSSASHCCNTQPD</sequence>
<proteinExistence type="predicted"/>
<keyword evidence="2" id="KW-1185">Reference proteome</keyword>
<protein>
    <submittedName>
        <fullName evidence="1">Class III lanthipeptide</fullName>
    </submittedName>
</protein>
<evidence type="ECO:0000313" key="2">
    <source>
        <dbReference type="Proteomes" id="UP001551210"/>
    </source>
</evidence>
<name>A0ABV3D639_STREX</name>
<dbReference type="EMBL" id="JBEZAM010000087">
    <property type="protein sequence ID" value="MEU7297931.1"/>
    <property type="molecule type" value="Genomic_DNA"/>
</dbReference>
<comment type="caution">
    <text evidence="1">The sequence shown here is derived from an EMBL/GenBank/DDBJ whole genome shotgun (WGS) entry which is preliminary data.</text>
</comment>